<dbReference type="AlphaFoldDB" id="A0A8B6X5D9"/>
<dbReference type="OrthoDB" id="9842661at2"/>
<dbReference type="RefSeq" id="WP_028312177.1">
    <property type="nucleotide sequence ID" value="NZ_AXWS01000015.1"/>
</dbReference>
<name>A0A8B6X5D9_9BURK</name>
<accession>A0A8B6X5D9</accession>
<protein>
    <submittedName>
        <fullName evidence="2">Uncharacterized protein</fullName>
    </submittedName>
</protein>
<sequence length="230" mass="23872">MASISAATQLGSTDHATTRAPGELRLVVLTRLAPMLRHDLSNVMTVLKLELSGARARARRDGLDAARIGALVESLGEGLARLAEAQHRLVAWLDDSPATAPVGPTLAEIAGLLHGPCALRGRSLAVAAHALERNAAADRRALRMLVAAALLAIVDGGWPGGAIELDADSDADRLAIVIRRSGTPGERPLSVPATPSDLRLTLDDVGALARDLGWSLTAGGDELRLVGPRG</sequence>
<dbReference type="Proteomes" id="UP000675920">
    <property type="component" value="Unplaced"/>
</dbReference>
<reference evidence="2" key="1">
    <citation type="submission" date="2025-08" db="UniProtKB">
        <authorList>
            <consortium name="RefSeq"/>
        </authorList>
    </citation>
    <scope>IDENTIFICATION</scope>
</reference>
<proteinExistence type="predicted"/>
<organism evidence="1 2">
    <name type="scientific">Derxia gummosa DSM 723</name>
    <dbReference type="NCBI Taxonomy" id="1121388"/>
    <lineage>
        <taxon>Bacteria</taxon>
        <taxon>Pseudomonadati</taxon>
        <taxon>Pseudomonadota</taxon>
        <taxon>Betaproteobacteria</taxon>
        <taxon>Burkholderiales</taxon>
        <taxon>Alcaligenaceae</taxon>
        <taxon>Derxia</taxon>
    </lineage>
</organism>
<keyword evidence="1" id="KW-1185">Reference proteome</keyword>
<evidence type="ECO:0000313" key="2">
    <source>
        <dbReference type="RefSeq" id="WP_028312177.1"/>
    </source>
</evidence>
<evidence type="ECO:0000313" key="1">
    <source>
        <dbReference type="Proteomes" id="UP000675920"/>
    </source>
</evidence>